<evidence type="ECO:0000313" key="3">
    <source>
        <dbReference type="Proteomes" id="UP001304671"/>
    </source>
</evidence>
<accession>A0ABU5QRS0</accession>
<dbReference type="RefSeq" id="WP_309914659.1">
    <property type="nucleotide sequence ID" value="NZ_JAYFUL010000037.1"/>
</dbReference>
<dbReference type="Proteomes" id="UP001304671">
    <property type="component" value="Unassembled WGS sequence"/>
</dbReference>
<keyword evidence="1" id="KW-0812">Transmembrane</keyword>
<keyword evidence="1" id="KW-1133">Transmembrane helix</keyword>
<evidence type="ECO:0000256" key="1">
    <source>
        <dbReference type="SAM" id="Phobius"/>
    </source>
</evidence>
<sequence length="46" mass="5225">MFQQDPSTIKAIIEIGTTIMLTFATSIIVLVYVLHERLIKQKYGSL</sequence>
<comment type="caution">
    <text evidence="2">The sequence shown here is derived from an EMBL/GenBank/DDBJ whole genome shotgun (WGS) entry which is preliminary data.</text>
</comment>
<gene>
    <name evidence="2" type="ORF">VB264_18360</name>
</gene>
<feature type="transmembrane region" description="Helical" evidence="1">
    <location>
        <begin position="12"/>
        <end position="34"/>
    </location>
</feature>
<protein>
    <submittedName>
        <fullName evidence="2">Uncharacterized protein</fullName>
    </submittedName>
</protein>
<keyword evidence="3" id="KW-1185">Reference proteome</keyword>
<evidence type="ECO:0000313" key="2">
    <source>
        <dbReference type="EMBL" id="MEA5259766.1"/>
    </source>
</evidence>
<organism evidence="2 3">
    <name type="scientific">Arcicella aquatica</name>
    <dbReference type="NCBI Taxonomy" id="217141"/>
    <lineage>
        <taxon>Bacteria</taxon>
        <taxon>Pseudomonadati</taxon>
        <taxon>Bacteroidota</taxon>
        <taxon>Cytophagia</taxon>
        <taxon>Cytophagales</taxon>
        <taxon>Flectobacillaceae</taxon>
        <taxon>Arcicella</taxon>
    </lineage>
</organism>
<reference evidence="2 3" key="1">
    <citation type="submission" date="2023-12" db="EMBL/GenBank/DDBJ databases">
        <title>Novel species of the genus Arcicella isolated from rivers.</title>
        <authorList>
            <person name="Lu H."/>
        </authorList>
    </citation>
    <scope>NUCLEOTIDE SEQUENCE [LARGE SCALE GENOMIC DNA]</scope>
    <source>
        <strain evidence="2 3">LMG 21963</strain>
    </source>
</reference>
<keyword evidence="1" id="KW-0472">Membrane</keyword>
<proteinExistence type="predicted"/>
<dbReference type="EMBL" id="JAYFUL010000037">
    <property type="protein sequence ID" value="MEA5259766.1"/>
    <property type="molecule type" value="Genomic_DNA"/>
</dbReference>
<name>A0ABU5QRS0_9BACT</name>